<evidence type="ECO:0000313" key="3">
    <source>
        <dbReference type="EMBL" id="TKR68323.1"/>
    </source>
</evidence>
<evidence type="ECO:0000256" key="1">
    <source>
        <dbReference type="SAM" id="MobiDB-lite"/>
    </source>
</evidence>
<keyword evidence="4" id="KW-1185">Reference proteome</keyword>
<dbReference type="Proteomes" id="UP000298663">
    <property type="component" value="Unassembled WGS sequence"/>
</dbReference>
<keyword evidence="2" id="KW-0732">Signal</keyword>
<reference evidence="3 4" key="1">
    <citation type="journal article" date="2015" name="Genome Biol.">
        <title>Comparative genomics of Steinernema reveals deeply conserved gene regulatory networks.</title>
        <authorList>
            <person name="Dillman A.R."/>
            <person name="Macchietto M."/>
            <person name="Porter C.F."/>
            <person name="Rogers A."/>
            <person name="Williams B."/>
            <person name="Antoshechkin I."/>
            <person name="Lee M.M."/>
            <person name="Goodwin Z."/>
            <person name="Lu X."/>
            <person name="Lewis E.E."/>
            <person name="Goodrich-Blair H."/>
            <person name="Stock S.P."/>
            <person name="Adams B.J."/>
            <person name="Sternberg P.W."/>
            <person name="Mortazavi A."/>
        </authorList>
    </citation>
    <scope>NUCLEOTIDE SEQUENCE [LARGE SCALE GENOMIC DNA]</scope>
    <source>
        <strain evidence="3 4">ALL</strain>
    </source>
</reference>
<name>A0A4U5MH44_STECR</name>
<sequence>MLLPTFFFLAFFIAADGCATTPGSGPPTDSKSFTYKANPPLEWTAQESAGRKKRNANQSTTPTTPTTSSKIPQDLKPSTTLTPSQDDPSAKQQTSVEKAEKRLKMDVKEAIDTAIQAIEGNMNIKPEITFNLNPADLQFHPDPKDVHDGVYMGKTVDVGVKIKVSMAVPESTWKIVADRTFVELTQNFGAVIKSYTMS</sequence>
<feature type="region of interest" description="Disordered" evidence="1">
    <location>
        <begin position="42"/>
        <end position="101"/>
    </location>
</feature>
<evidence type="ECO:0000256" key="2">
    <source>
        <dbReference type="SAM" id="SignalP"/>
    </source>
</evidence>
<dbReference type="EMBL" id="AZBU02000008">
    <property type="protein sequence ID" value="TKR68323.1"/>
    <property type="molecule type" value="Genomic_DNA"/>
</dbReference>
<reference evidence="3 4" key="2">
    <citation type="journal article" date="2019" name="G3 (Bethesda)">
        <title>Hybrid Assembly of the Genome of the Entomopathogenic Nematode Steinernema carpocapsae Identifies the X-Chromosome.</title>
        <authorList>
            <person name="Serra L."/>
            <person name="Macchietto M."/>
            <person name="Macias-Munoz A."/>
            <person name="McGill C.J."/>
            <person name="Rodriguez I.M."/>
            <person name="Rodriguez B."/>
            <person name="Murad R."/>
            <person name="Mortazavi A."/>
        </authorList>
    </citation>
    <scope>NUCLEOTIDE SEQUENCE [LARGE SCALE GENOMIC DNA]</scope>
    <source>
        <strain evidence="3 4">ALL</strain>
    </source>
</reference>
<dbReference type="AlphaFoldDB" id="A0A4U5MH44"/>
<accession>A0A4U5MH44</accession>
<evidence type="ECO:0000313" key="4">
    <source>
        <dbReference type="Proteomes" id="UP000298663"/>
    </source>
</evidence>
<protein>
    <submittedName>
        <fullName evidence="3">Uncharacterized protein</fullName>
    </submittedName>
</protein>
<organism evidence="3 4">
    <name type="scientific">Steinernema carpocapsae</name>
    <name type="common">Entomopathogenic nematode</name>
    <dbReference type="NCBI Taxonomy" id="34508"/>
    <lineage>
        <taxon>Eukaryota</taxon>
        <taxon>Metazoa</taxon>
        <taxon>Ecdysozoa</taxon>
        <taxon>Nematoda</taxon>
        <taxon>Chromadorea</taxon>
        <taxon>Rhabditida</taxon>
        <taxon>Tylenchina</taxon>
        <taxon>Panagrolaimomorpha</taxon>
        <taxon>Strongyloidoidea</taxon>
        <taxon>Steinernematidae</taxon>
        <taxon>Steinernema</taxon>
    </lineage>
</organism>
<feature type="chain" id="PRO_5020938579" evidence="2">
    <location>
        <begin position="20"/>
        <end position="198"/>
    </location>
</feature>
<feature type="signal peptide" evidence="2">
    <location>
        <begin position="1"/>
        <end position="19"/>
    </location>
</feature>
<feature type="compositionally biased region" description="Low complexity" evidence="1">
    <location>
        <begin position="59"/>
        <end position="69"/>
    </location>
</feature>
<feature type="compositionally biased region" description="Polar residues" evidence="1">
    <location>
        <begin position="76"/>
        <end position="96"/>
    </location>
</feature>
<comment type="caution">
    <text evidence="3">The sequence shown here is derived from an EMBL/GenBank/DDBJ whole genome shotgun (WGS) entry which is preliminary data.</text>
</comment>
<proteinExistence type="predicted"/>
<gene>
    <name evidence="3" type="ORF">L596_024319</name>
</gene>